<dbReference type="Gene3D" id="2.60.40.1180">
    <property type="entry name" value="Golgi alpha-mannosidase II"/>
    <property type="match status" value="1"/>
</dbReference>
<dbReference type="AlphaFoldDB" id="A0A395VAF8"/>
<accession>A0A395VAF8</accession>
<dbReference type="CDD" id="cd11333">
    <property type="entry name" value="AmyAc_SI_OligoGlu_DGase"/>
    <property type="match status" value="1"/>
</dbReference>
<reference evidence="5 6" key="1">
    <citation type="submission" date="2018-08" db="EMBL/GenBank/DDBJ databases">
        <title>A genome reference for cultivated species of the human gut microbiota.</title>
        <authorList>
            <person name="Zou Y."/>
            <person name="Xue W."/>
            <person name="Luo G."/>
        </authorList>
    </citation>
    <scope>NUCLEOTIDE SEQUENCE [LARGE SCALE GENOMIC DNA]</scope>
    <source>
        <strain evidence="5 6">AF22-12AC</strain>
    </source>
</reference>
<dbReference type="InterPro" id="IPR045857">
    <property type="entry name" value="O16G_dom_2"/>
</dbReference>
<evidence type="ECO:0000256" key="2">
    <source>
        <dbReference type="ARBA" id="ARBA00022801"/>
    </source>
</evidence>
<gene>
    <name evidence="5" type="ORF">DWX93_10995</name>
</gene>
<comment type="caution">
    <text evidence="5">The sequence shown here is derived from an EMBL/GenBank/DDBJ whole genome shotgun (WGS) entry which is preliminary data.</text>
</comment>
<keyword evidence="3" id="KW-0326">Glycosidase</keyword>
<dbReference type="EMBL" id="QRVL01000009">
    <property type="protein sequence ID" value="RGS39470.1"/>
    <property type="molecule type" value="Genomic_DNA"/>
</dbReference>
<organism evidence="5 6">
    <name type="scientific">Roseburia hominis</name>
    <dbReference type="NCBI Taxonomy" id="301301"/>
    <lineage>
        <taxon>Bacteria</taxon>
        <taxon>Bacillati</taxon>
        <taxon>Bacillota</taxon>
        <taxon>Clostridia</taxon>
        <taxon>Lachnospirales</taxon>
        <taxon>Lachnospiraceae</taxon>
        <taxon>Roseburia</taxon>
    </lineage>
</organism>
<dbReference type="PANTHER" id="PTHR10357:SF179">
    <property type="entry name" value="NEUTRAL AND BASIC AMINO ACID TRANSPORT PROTEIN RBAT"/>
    <property type="match status" value="1"/>
</dbReference>
<dbReference type="InterPro" id="IPR006047">
    <property type="entry name" value="GH13_cat_dom"/>
</dbReference>
<evidence type="ECO:0000313" key="5">
    <source>
        <dbReference type="EMBL" id="RGS39470.1"/>
    </source>
</evidence>
<evidence type="ECO:0000313" key="6">
    <source>
        <dbReference type="Proteomes" id="UP000266172"/>
    </source>
</evidence>
<dbReference type="FunFam" id="3.20.20.80:FF:000064">
    <property type="entry name" value="Oligo-1,6-glucosidase"/>
    <property type="match status" value="2"/>
</dbReference>
<feature type="domain" description="Glycosyl hydrolase family 13 catalytic" evidence="4">
    <location>
        <begin position="13"/>
        <end position="418"/>
    </location>
</feature>
<dbReference type="FunFam" id="3.90.400.10:FF:000002">
    <property type="entry name" value="Sucrose isomerase"/>
    <property type="match status" value="1"/>
</dbReference>
<dbReference type="SUPFAM" id="SSF51011">
    <property type="entry name" value="Glycosyl hydrolase domain"/>
    <property type="match status" value="1"/>
</dbReference>
<evidence type="ECO:0000259" key="4">
    <source>
        <dbReference type="SMART" id="SM00642"/>
    </source>
</evidence>
<dbReference type="GO" id="GO:0004556">
    <property type="term" value="F:alpha-amylase activity"/>
    <property type="evidence" value="ECO:0007669"/>
    <property type="project" value="TreeGrafter"/>
</dbReference>
<evidence type="ECO:0000256" key="3">
    <source>
        <dbReference type="ARBA" id="ARBA00023295"/>
    </source>
</evidence>
<dbReference type="Gene3D" id="3.20.20.80">
    <property type="entry name" value="Glycosidases"/>
    <property type="match status" value="1"/>
</dbReference>
<evidence type="ECO:0000256" key="1">
    <source>
        <dbReference type="ARBA" id="ARBA00008061"/>
    </source>
</evidence>
<dbReference type="RefSeq" id="WP_118097684.1">
    <property type="nucleotide sequence ID" value="NZ_QRVL01000009.1"/>
</dbReference>
<dbReference type="SUPFAM" id="SSF51445">
    <property type="entry name" value="(Trans)glycosidases"/>
    <property type="match status" value="1"/>
</dbReference>
<keyword evidence="2" id="KW-0378">Hydrolase</keyword>
<sequence>MKKKWWHDKVAYQIYPKSFLDTNGDGIGDLRGIISKLDYLKELGIDIIWLSPIYKSPFVDQGYDISDYYAIAQEFGTMEEFDELLAEAKKRGMYIVMDLVVNHCSDQHEWFKKALADPDGEYADYFYFVKGKDGREPSNYRSYFGGNAWEPVPGTDKYYLHMFAKEQPDLNWENPVLRQKIYDMVNWWLAKGLAGFRIDAIINIKKDTAFPSFPPDGGDGLASCVKMVEEVQGVGALLEDLKHATFEKWDAFTVAEVFNMKEDELPEFIGDDGHFSTMFDFSAHELTYGEHGWYDSKPIEFKKWRDTLFASQLKLQKAGFAANIIENHDEPRGASRYLPEHARNEAGKKMLGTTSILLRGIPFIYQGQEIGMTNCTRNDISEYDDISTKDQYQAAIDAGCSREEALRCCYENSRDNARTPMQWTDDENAGFTDGTPWLAMNPNYRQINVREQEARTDSVLAYYRRLVHLRKADAYRETFTYGIFELAYQEMADVFAYYRVSGESGQRILVAANFGTDAVSLPLAYPCRQVLLSNLRAESAVETACEKANALTLESCEVAVIELG</sequence>
<dbReference type="SMART" id="SM00642">
    <property type="entry name" value="Aamy"/>
    <property type="match status" value="1"/>
</dbReference>
<dbReference type="Proteomes" id="UP000266172">
    <property type="component" value="Unassembled WGS sequence"/>
</dbReference>
<comment type="similarity">
    <text evidence="1">Belongs to the glycosyl hydrolase 13 family.</text>
</comment>
<dbReference type="InterPro" id="IPR013780">
    <property type="entry name" value="Glyco_hydro_b"/>
</dbReference>
<proteinExistence type="inferred from homology"/>
<dbReference type="InterPro" id="IPR017853">
    <property type="entry name" value="GH"/>
</dbReference>
<dbReference type="PANTHER" id="PTHR10357">
    <property type="entry name" value="ALPHA-AMYLASE FAMILY MEMBER"/>
    <property type="match status" value="1"/>
</dbReference>
<protein>
    <submittedName>
        <fullName evidence="5">Alpha-glucosidase</fullName>
    </submittedName>
</protein>
<dbReference type="Pfam" id="PF00128">
    <property type="entry name" value="Alpha-amylase"/>
    <property type="match status" value="1"/>
</dbReference>
<dbReference type="Gene3D" id="3.90.400.10">
    <property type="entry name" value="Oligo-1,6-glucosidase, Domain 2"/>
    <property type="match status" value="1"/>
</dbReference>
<name>A0A395VAF8_9FIRM</name>
<dbReference type="GO" id="GO:0009313">
    <property type="term" value="P:oligosaccharide catabolic process"/>
    <property type="evidence" value="ECO:0007669"/>
    <property type="project" value="TreeGrafter"/>
</dbReference>